<evidence type="ECO:0000313" key="2">
    <source>
        <dbReference type="EMBL" id="OXA36867.1"/>
    </source>
</evidence>
<dbReference type="AlphaFoldDB" id="A0A226CWG9"/>
<evidence type="ECO:0000256" key="1">
    <source>
        <dbReference type="SAM" id="MobiDB-lite"/>
    </source>
</evidence>
<dbReference type="Proteomes" id="UP000198287">
    <property type="component" value="Unassembled WGS sequence"/>
</dbReference>
<organism evidence="2 3">
    <name type="scientific">Folsomia candida</name>
    <name type="common">Springtail</name>
    <dbReference type="NCBI Taxonomy" id="158441"/>
    <lineage>
        <taxon>Eukaryota</taxon>
        <taxon>Metazoa</taxon>
        <taxon>Ecdysozoa</taxon>
        <taxon>Arthropoda</taxon>
        <taxon>Hexapoda</taxon>
        <taxon>Collembola</taxon>
        <taxon>Entomobryomorpha</taxon>
        <taxon>Isotomoidea</taxon>
        <taxon>Isotomidae</taxon>
        <taxon>Proisotominae</taxon>
        <taxon>Folsomia</taxon>
    </lineage>
</organism>
<protein>
    <submittedName>
        <fullName evidence="2">Uncharacterized protein</fullName>
    </submittedName>
</protein>
<dbReference type="EMBL" id="LNIX01000070">
    <property type="protein sequence ID" value="OXA36867.1"/>
    <property type="molecule type" value="Genomic_DNA"/>
</dbReference>
<sequence>MTKKCSQTLNFDSGSSDDESDNSRNEYQPAKRRKLLDWNFVKNFSTKQAAHVDSCSAKCRIILLSNNTSVIVEKTTDEHDHVPIPKTGIDAGTKIEIQKLLKSGVTQPKLIFRSLLELGVDVPTKTKLTNFLATRRKKEGPTILSIGVLEAECARLSEVPVDNDESYIVNCEFDYDSKWFGLLISTPRLLQLLLRTLALHADATYKLNWIFWIFWIGFFGLEDCDAAKLLWFKKYEKLTLSFLYISKRNTCSNGKGG</sequence>
<name>A0A226CWG9_FOLCA</name>
<evidence type="ECO:0000313" key="3">
    <source>
        <dbReference type="Proteomes" id="UP000198287"/>
    </source>
</evidence>
<dbReference type="OrthoDB" id="119028at2759"/>
<gene>
    <name evidence="2" type="ORF">Fcan01_28366</name>
</gene>
<keyword evidence="3" id="KW-1185">Reference proteome</keyword>
<comment type="caution">
    <text evidence="2">The sequence shown here is derived from an EMBL/GenBank/DDBJ whole genome shotgun (WGS) entry which is preliminary data.</text>
</comment>
<feature type="compositionally biased region" description="Polar residues" evidence="1">
    <location>
        <begin position="1"/>
        <end position="11"/>
    </location>
</feature>
<reference evidence="2 3" key="1">
    <citation type="submission" date="2015-12" db="EMBL/GenBank/DDBJ databases">
        <title>The genome of Folsomia candida.</title>
        <authorList>
            <person name="Faddeeva A."/>
            <person name="Derks M.F."/>
            <person name="Anvar Y."/>
            <person name="Smit S."/>
            <person name="Van Straalen N."/>
            <person name="Roelofs D."/>
        </authorList>
    </citation>
    <scope>NUCLEOTIDE SEQUENCE [LARGE SCALE GENOMIC DNA]</scope>
    <source>
        <strain evidence="2 3">VU population</strain>
        <tissue evidence="2">Whole body</tissue>
    </source>
</reference>
<proteinExistence type="predicted"/>
<feature type="region of interest" description="Disordered" evidence="1">
    <location>
        <begin position="1"/>
        <end position="28"/>
    </location>
</feature>
<accession>A0A226CWG9</accession>